<organism evidence="2 3">
    <name type="scientific">Polluticaenibacter yanchengensis</name>
    <dbReference type="NCBI Taxonomy" id="3014562"/>
    <lineage>
        <taxon>Bacteria</taxon>
        <taxon>Pseudomonadati</taxon>
        <taxon>Bacteroidota</taxon>
        <taxon>Chitinophagia</taxon>
        <taxon>Chitinophagales</taxon>
        <taxon>Chitinophagaceae</taxon>
        <taxon>Polluticaenibacter</taxon>
    </lineage>
</organism>
<dbReference type="EMBL" id="JAQGEF010000041">
    <property type="protein sequence ID" value="MDA3616737.1"/>
    <property type="molecule type" value="Genomic_DNA"/>
</dbReference>
<dbReference type="SUPFAM" id="SSF48452">
    <property type="entry name" value="TPR-like"/>
    <property type="match status" value="1"/>
</dbReference>
<sequence length="257" mass="29515">MLNRQSVIKTILIAITATVTACNGNETGKSPTNKPVNDSVVYIDDNRTGEWSEALKTEIAGYNAKIAAADENFHYWIKKANAFRSAGIYDSAIASYRTYLNAQPQDEQQWLNLANTYAEAGDSTTLKVAEIINKLFPDKSIRTDVNYIKGIYYSQTKQYAKAREWMDSTIVNNYNYYDAYMEKAYSFYDEKLYDDALKVLTQLTKINFKHADAWYWKGKCYEALHLPKEAIESYNESLKFNPQIIEAQEAIERLSKK</sequence>
<feature type="repeat" description="TPR" evidence="1">
    <location>
        <begin position="211"/>
        <end position="244"/>
    </location>
</feature>
<dbReference type="PROSITE" id="PS51257">
    <property type="entry name" value="PROKAR_LIPOPROTEIN"/>
    <property type="match status" value="1"/>
</dbReference>
<reference evidence="2 3" key="1">
    <citation type="submission" date="2022-12" db="EMBL/GenBank/DDBJ databases">
        <title>Chitinophagaceae gen. sp. nov., a new member of the family Chitinophagaceae, isolated from soil in a chemical factory.</title>
        <authorList>
            <person name="Ke Z."/>
        </authorList>
    </citation>
    <scope>NUCLEOTIDE SEQUENCE [LARGE SCALE GENOMIC DNA]</scope>
    <source>
        <strain evidence="2 3">LY-5</strain>
    </source>
</reference>
<dbReference type="Proteomes" id="UP001210231">
    <property type="component" value="Unassembled WGS sequence"/>
</dbReference>
<dbReference type="PANTHER" id="PTHR12558">
    <property type="entry name" value="CELL DIVISION CYCLE 16,23,27"/>
    <property type="match status" value="1"/>
</dbReference>
<name>A0ABT4UQV3_9BACT</name>
<evidence type="ECO:0000313" key="3">
    <source>
        <dbReference type="Proteomes" id="UP001210231"/>
    </source>
</evidence>
<dbReference type="PROSITE" id="PS50005">
    <property type="entry name" value="TPR"/>
    <property type="match status" value="1"/>
</dbReference>
<dbReference type="Pfam" id="PF13432">
    <property type="entry name" value="TPR_16"/>
    <property type="match status" value="1"/>
</dbReference>
<accession>A0ABT4UQV3</accession>
<gene>
    <name evidence="2" type="ORF">O3P16_18140</name>
</gene>
<dbReference type="Pfam" id="PF12895">
    <property type="entry name" value="ANAPC3"/>
    <property type="match status" value="1"/>
</dbReference>
<dbReference type="Gene3D" id="1.25.40.10">
    <property type="entry name" value="Tetratricopeptide repeat domain"/>
    <property type="match status" value="2"/>
</dbReference>
<evidence type="ECO:0000313" key="2">
    <source>
        <dbReference type="EMBL" id="MDA3616737.1"/>
    </source>
</evidence>
<keyword evidence="3" id="KW-1185">Reference proteome</keyword>
<protein>
    <submittedName>
        <fullName evidence="2">Tetratricopeptide repeat protein</fullName>
    </submittedName>
</protein>
<dbReference type="RefSeq" id="WP_407033067.1">
    <property type="nucleotide sequence ID" value="NZ_JAQGEF010000041.1"/>
</dbReference>
<dbReference type="SMART" id="SM00028">
    <property type="entry name" value="TPR"/>
    <property type="match status" value="4"/>
</dbReference>
<comment type="caution">
    <text evidence="2">The sequence shown here is derived from an EMBL/GenBank/DDBJ whole genome shotgun (WGS) entry which is preliminary data.</text>
</comment>
<evidence type="ECO:0000256" key="1">
    <source>
        <dbReference type="PROSITE-ProRule" id="PRU00339"/>
    </source>
</evidence>
<dbReference type="PANTHER" id="PTHR12558:SF13">
    <property type="entry name" value="CELL DIVISION CYCLE PROTEIN 27 HOMOLOG"/>
    <property type="match status" value="1"/>
</dbReference>
<keyword evidence="1" id="KW-0802">TPR repeat</keyword>
<dbReference type="InterPro" id="IPR011990">
    <property type="entry name" value="TPR-like_helical_dom_sf"/>
</dbReference>
<dbReference type="InterPro" id="IPR019734">
    <property type="entry name" value="TPR_rpt"/>
</dbReference>
<proteinExistence type="predicted"/>